<organism evidence="1 2">
    <name type="scientific">Exophiala mesophila</name>
    <name type="common">Black yeast-like fungus</name>
    <dbReference type="NCBI Taxonomy" id="212818"/>
    <lineage>
        <taxon>Eukaryota</taxon>
        <taxon>Fungi</taxon>
        <taxon>Dikarya</taxon>
        <taxon>Ascomycota</taxon>
        <taxon>Pezizomycotina</taxon>
        <taxon>Eurotiomycetes</taxon>
        <taxon>Chaetothyriomycetidae</taxon>
        <taxon>Chaetothyriales</taxon>
        <taxon>Herpotrichiellaceae</taxon>
        <taxon>Exophiala</taxon>
    </lineage>
</organism>
<gene>
    <name evidence="1" type="ORF">B0A52_02823</name>
</gene>
<protein>
    <submittedName>
        <fullName evidence="1">Uncharacterized protein</fullName>
    </submittedName>
</protein>
<dbReference type="OrthoDB" id="4118304at2759"/>
<dbReference type="EMBL" id="NAJM01000006">
    <property type="protein sequence ID" value="RVX73933.1"/>
    <property type="molecule type" value="Genomic_DNA"/>
</dbReference>
<evidence type="ECO:0000313" key="2">
    <source>
        <dbReference type="Proteomes" id="UP000288859"/>
    </source>
</evidence>
<proteinExistence type="predicted"/>
<dbReference type="AlphaFoldDB" id="A0A438NDQ9"/>
<accession>A0A438NDQ9</accession>
<sequence>MESLNDGISGGYIDKDGVSPRLRLERKLLPDECGYFTFIPILKESCGTYTKAIRSKNKCKKKHKRTTANACALQLVDHDTHGPDGVRVIRGIAAFVRHDCSTLELLPDSAQDAAFTTEGVRLSRQSPVWDAYEKMLRLPDHDREEIQSGFVYCDITRTPNAQDCVNGFEYMFY</sequence>
<comment type="caution">
    <text evidence="1">The sequence shown here is derived from an EMBL/GenBank/DDBJ whole genome shotgun (WGS) entry which is preliminary data.</text>
</comment>
<evidence type="ECO:0000313" key="1">
    <source>
        <dbReference type="EMBL" id="RVX73933.1"/>
    </source>
</evidence>
<dbReference type="Proteomes" id="UP000288859">
    <property type="component" value="Unassembled WGS sequence"/>
</dbReference>
<reference evidence="1 2" key="1">
    <citation type="submission" date="2017-03" db="EMBL/GenBank/DDBJ databases">
        <title>Genomes of endolithic fungi from Antarctica.</title>
        <authorList>
            <person name="Coleine C."/>
            <person name="Masonjones S."/>
            <person name="Stajich J.E."/>
        </authorList>
    </citation>
    <scope>NUCLEOTIDE SEQUENCE [LARGE SCALE GENOMIC DNA]</scope>
    <source>
        <strain evidence="1 2">CCFEE 6314</strain>
    </source>
</reference>
<name>A0A438NDQ9_EXOME</name>